<evidence type="ECO:0000313" key="3">
    <source>
        <dbReference type="Proteomes" id="UP000887540"/>
    </source>
</evidence>
<keyword evidence="3" id="KW-1185">Reference proteome</keyword>
<dbReference type="Proteomes" id="UP000887540">
    <property type="component" value="Unplaced"/>
</dbReference>
<organism evidence="3 4">
    <name type="scientific">Acrobeloides nanus</name>
    <dbReference type="NCBI Taxonomy" id="290746"/>
    <lineage>
        <taxon>Eukaryota</taxon>
        <taxon>Metazoa</taxon>
        <taxon>Ecdysozoa</taxon>
        <taxon>Nematoda</taxon>
        <taxon>Chromadorea</taxon>
        <taxon>Rhabditida</taxon>
        <taxon>Tylenchina</taxon>
        <taxon>Cephalobomorpha</taxon>
        <taxon>Cephaloboidea</taxon>
        <taxon>Cephalobidae</taxon>
        <taxon>Acrobeloides</taxon>
    </lineage>
</organism>
<feature type="signal peptide" evidence="2">
    <location>
        <begin position="1"/>
        <end position="20"/>
    </location>
</feature>
<evidence type="ECO:0000256" key="1">
    <source>
        <dbReference type="SAM" id="MobiDB-lite"/>
    </source>
</evidence>
<evidence type="ECO:0000313" key="4">
    <source>
        <dbReference type="WBParaSite" id="ACRNAN_Path_825.g3134.t1"/>
    </source>
</evidence>
<name>A0A914CBV9_9BILA</name>
<dbReference type="AlphaFoldDB" id="A0A914CBV9"/>
<protein>
    <submittedName>
        <fullName evidence="4">Uncharacterized protein</fullName>
    </submittedName>
</protein>
<feature type="region of interest" description="Disordered" evidence="1">
    <location>
        <begin position="59"/>
        <end position="122"/>
    </location>
</feature>
<feature type="chain" id="PRO_5037714177" evidence="2">
    <location>
        <begin position="21"/>
        <end position="122"/>
    </location>
</feature>
<accession>A0A914CBV9</accession>
<dbReference type="WBParaSite" id="ACRNAN_Path_825.g3134.t1">
    <property type="protein sequence ID" value="ACRNAN_Path_825.g3134.t1"/>
    <property type="gene ID" value="ACRNAN_Path_825.g3134"/>
</dbReference>
<feature type="compositionally biased region" description="Polar residues" evidence="1">
    <location>
        <begin position="107"/>
        <end position="122"/>
    </location>
</feature>
<reference evidence="4" key="1">
    <citation type="submission" date="2022-11" db="UniProtKB">
        <authorList>
            <consortium name="WormBaseParasite"/>
        </authorList>
    </citation>
    <scope>IDENTIFICATION</scope>
</reference>
<sequence>MTHYDVWLFVLISFALCSQGSNPVRHFQFQIHGVSVADQDFKNRMRRQSGYEEQALHIGQSPLGSNQQKVAPATASDLQPVSGGYESSRPRRPPLARPTSRAGYESTGVQQPPSGSLKSKVR</sequence>
<evidence type="ECO:0000256" key="2">
    <source>
        <dbReference type="SAM" id="SignalP"/>
    </source>
</evidence>
<proteinExistence type="predicted"/>
<keyword evidence="2" id="KW-0732">Signal</keyword>